<keyword evidence="3" id="KW-0285">Flavoprotein</keyword>
<dbReference type="PANTHER" id="PTHR11552:SF147">
    <property type="entry name" value="CHOLINE DEHYDROGENASE, MITOCHONDRIAL"/>
    <property type="match status" value="1"/>
</dbReference>
<evidence type="ECO:0000256" key="4">
    <source>
        <dbReference type="ARBA" id="ARBA00022827"/>
    </source>
</evidence>
<dbReference type="PANTHER" id="PTHR11552">
    <property type="entry name" value="GLUCOSE-METHANOL-CHOLINE GMC OXIDOREDUCTASE"/>
    <property type="match status" value="1"/>
</dbReference>
<feature type="domain" description="Glucose-methanol-choline oxidoreductase N-terminal" evidence="5">
    <location>
        <begin position="267"/>
        <end position="281"/>
    </location>
</feature>
<evidence type="ECO:0000256" key="1">
    <source>
        <dbReference type="ARBA" id="ARBA00001974"/>
    </source>
</evidence>
<dbReference type="SUPFAM" id="SSF51905">
    <property type="entry name" value="FAD/NAD(P)-binding domain"/>
    <property type="match status" value="1"/>
</dbReference>
<dbReference type="PROSITE" id="PS00624">
    <property type="entry name" value="GMC_OXRED_2"/>
    <property type="match status" value="1"/>
</dbReference>
<dbReference type="Pfam" id="PF05199">
    <property type="entry name" value="GMC_oxred_C"/>
    <property type="match status" value="1"/>
</dbReference>
<dbReference type="InterPro" id="IPR000172">
    <property type="entry name" value="GMC_OxRdtase_N"/>
</dbReference>
<dbReference type="Proteomes" id="UP000655044">
    <property type="component" value="Unassembled WGS sequence"/>
</dbReference>
<evidence type="ECO:0000313" key="6">
    <source>
        <dbReference type="EMBL" id="GIH87267.1"/>
    </source>
</evidence>
<proteinExistence type="inferred from homology"/>
<dbReference type="GO" id="GO:0050660">
    <property type="term" value="F:flavin adenine dinucleotide binding"/>
    <property type="evidence" value="ECO:0007669"/>
    <property type="project" value="InterPro"/>
</dbReference>
<name>A0A8J3S798_PLARO</name>
<gene>
    <name evidence="6" type="ORF">Pro02_56750</name>
</gene>
<reference evidence="6" key="1">
    <citation type="submission" date="2021-01" db="EMBL/GenBank/DDBJ databases">
        <title>Whole genome shotgun sequence of Planobispora rosea NBRC 15558.</title>
        <authorList>
            <person name="Komaki H."/>
            <person name="Tamura T."/>
        </authorList>
    </citation>
    <scope>NUCLEOTIDE SEQUENCE</scope>
    <source>
        <strain evidence="6">NBRC 15558</strain>
    </source>
</reference>
<comment type="caution">
    <text evidence="6">The sequence shown here is derived from an EMBL/GenBank/DDBJ whole genome shotgun (WGS) entry which is preliminary data.</text>
</comment>
<dbReference type="Gene3D" id="3.30.560.10">
    <property type="entry name" value="Glucose Oxidase, domain 3"/>
    <property type="match status" value="1"/>
</dbReference>
<dbReference type="EMBL" id="BOOI01000057">
    <property type="protein sequence ID" value="GIH87267.1"/>
    <property type="molecule type" value="Genomic_DNA"/>
</dbReference>
<evidence type="ECO:0000256" key="3">
    <source>
        <dbReference type="ARBA" id="ARBA00022630"/>
    </source>
</evidence>
<comment type="cofactor">
    <cofactor evidence="1">
        <name>FAD</name>
        <dbReference type="ChEBI" id="CHEBI:57692"/>
    </cofactor>
</comment>
<comment type="similarity">
    <text evidence="2">Belongs to the GMC oxidoreductase family.</text>
</comment>
<dbReference type="Gene3D" id="3.50.50.60">
    <property type="entry name" value="FAD/NAD(P)-binding domain"/>
    <property type="match status" value="1"/>
</dbReference>
<protein>
    <submittedName>
        <fullName evidence="6">Choline dehydrogenase</fullName>
    </submittedName>
</protein>
<evidence type="ECO:0000313" key="7">
    <source>
        <dbReference type="Proteomes" id="UP000655044"/>
    </source>
</evidence>
<keyword evidence="4" id="KW-0274">FAD</keyword>
<accession>A0A8J3S798</accession>
<dbReference type="GO" id="GO:0016614">
    <property type="term" value="F:oxidoreductase activity, acting on CH-OH group of donors"/>
    <property type="evidence" value="ECO:0007669"/>
    <property type="project" value="InterPro"/>
</dbReference>
<dbReference type="SUPFAM" id="SSF54373">
    <property type="entry name" value="FAD-linked reductases, C-terminal domain"/>
    <property type="match status" value="1"/>
</dbReference>
<evidence type="ECO:0000259" key="5">
    <source>
        <dbReference type="PROSITE" id="PS00624"/>
    </source>
</evidence>
<dbReference type="AlphaFoldDB" id="A0A8J3S798"/>
<dbReference type="PIRSF" id="PIRSF000137">
    <property type="entry name" value="Alcohol_oxidase"/>
    <property type="match status" value="1"/>
</dbReference>
<dbReference type="InterPro" id="IPR007867">
    <property type="entry name" value="GMC_OxRtase_C"/>
</dbReference>
<dbReference type="InterPro" id="IPR012132">
    <property type="entry name" value="GMC_OxRdtase"/>
</dbReference>
<keyword evidence="7" id="KW-1185">Reference proteome</keyword>
<dbReference type="RefSeq" id="WP_189243414.1">
    <property type="nucleotide sequence ID" value="NZ_BMQP01000038.1"/>
</dbReference>
<dbReference type="Pfam" id="PF00732">
    <property type="entry name" value="GMC_oxred_N"/>
    <property type="match status" value="1"/>
</dbReference>
<dbReference type="InterPro" id="IPR036188">
    <property type="entry name" value="FAD/NAD-bd_sf"/>
</dbReference>
<organism evidence="6 7">
    <name type="scientific">Planobispora rosea</name>
    <dbReference type="NCBI Taxonomy" id="35762"/>
    <lineage>
        <taxon>Bacteria</taxon>
        <taxon>Bacillati</taxon>
        <taxon>Actinomycetota</taxon>
        <taxon>Actinomycetes</taxon>
        <taxon>Streptosporangiales</taxon>
        <taxon>Streptosporangiaceae</taxon>
        <taxon>Planobispora</taxon>
    </lineage>
</organism>
<sequence length="521" mass="55526">MSEFDYIIVGSGAAGGTLAYRLTENPDVRVLLLEAGDSTIPPEVDEPAAWFRLLGGSADWGYRSVPQRGLGGRVTHEPRGRGPGGSSNLYIMMHVRGHPSDYDNWAYQGAAGWSYADVLPYFDRIESLQDAAGPAAGPQRITDAGLHRPNPASRAFIDACVELGYPELKDFNSGEMSGAGWHQLDVADGRRQGVLASYIEPALRRPNLTLRTGAQATRLLFDGDTCVGVEYLQRERPAGLPGRDVGEAGEPGLHRVHAAAEVIVACGAIESPKLLMLSGLGDPAQLRPFGIQVRRALPGVGANFHNHVLTGLMTETRAELPPPAQNLSESALFTASAPGLPAPDLQLAFVHVPFDIIVGRDHPNTVSVLPGVVRPASRGWIRLASPDPTAKPLVNPNYLGDRSDLDRLVQGVRLAREIMGTRAFSPWNKGELRPGAAVTSDTDLAGFVRNTADSYHHQAGSCRMGVDDLSVVDPELRVHGIGGLRVVDASVMPAVPSGNCHTGIVMIAERAADLIKGAQHG</sequence>
<evidence type="ECO:0000256" key="2">
    <source>
        <dbReference type="ARBA" id="ARBA00010790"/>
    </source>
</evidence>